<evidence type="ECO:0000313" key="6">
    <source>
        <dbReference type="EMBL" id="KOS37325.1"/>
    </source>
</evidence>
<keyword evidence="2 5" id="KW-0812">Transmembrane</keyword>
<dbReference type="EMBL" id="LHQQ01000330">
    <property type="protein sequence ID" value="KOS37325.1"/>
    <property type="molecule type" value="Genomic_DNA"/>
</dbReference>
<evidence type="ECO:0000313" key="7">
    <source>
        <dbReference type="Proteomes" id="UP000037696"/>
    </source>
</evidence>
<evidence type="ECO:0000256" key="5">
    <source>
        <dbReference type="SAM" id="Phobius"/>
    </source>
</evidence>
<dbReference type="PANTHER" id="PTHR23502">
    <property type="entry name" value="MAJOR FACILITATOR SUPERFAMILY"/>
    <property type="match status" value="1"/>
</dbReference>
<gene>
    <name evidence="6" type="ORF">ACN38_g11886</name>
</gene>
<feature type="transmembrane region" description="Helical" evidence="5">
    <location>
        <begin position="229"/>
        <end position="250"/>
    </location>
</feature>
<sequence>MVPMTCIVLYPIAEKLLFEPIHSAFCPVIWCRLSKYLSLILGKLKLRSRQGLCRGKAQLYFATSLLFFSLLLLLSFSPFPPYLSYLFSPACYTLFTMELQQIPEGSDYNYKRTAQKFGFPVDRKKGDDLRNIPIERTRLQTVFLAMAIGVAAFIPYGWVLQQRVHLAVPLVLQFTIGFCFVASLNCLNTLLVDLFPDKPATAASACNFVRCCLGAVGAAAISQMLSGMGWGWCFVLLGLVMGFGMGLLWVESIYGMGWRQKRLLKIERKKVEKEVRAAGIQVEGKGDAREQKDTNVDVAVADAGVTGGTDTRPNQ</sequence>
<proteinExistence type="predicted"/>
<feature type="transmembrane region" description="Helical" evidence="5">
    <location>
        <begin position="139"/>
        <end position="158"/>
    </location>
</feature>
<reference evidence="6 7" key="1">
    <citation type="submission" date="2015-08" db="EMBL/GenBank/DDBJ databases">
        <title>Genome sequencing of Penicillium nordicum.</title>
        <authorList>
            <person name="Nguyen H.D."/>
            <person name="Seifert K.A."/>
        </authorList>
    </citation>
    <scope>NUCLEOTIDE SEQUENCE [LARGE SCALE GENOMIC DNA]</scope>
    <source>
        <strain evidence="6 7">DAOMC 185683</strain>
    </source>
</reference>
<evidence type="ECO:0000256" key="4">
    <source>
        <dbReference type="ARBA" id="ARBA00023136"/>
    </source>
</evidence>
<comment type="subcellular location">
    <subcellularLocation>
        <location evidence="1">Membrane</location>
        <topology evidence="1">Multi-pass membrane protein</topology>
    </subcellularLocation>
</comment>
<feature type="transmembrane region" description="Helical" evidence="5">
    <location>
        <begin position="170"/>
        <end position="192"/>
    </location>
</feature>
<organism evidence="6 7">
    <name type="scientific">Penicillium nordicum</name>
    <dbReference type="NCBI Taxonomy" id="229535"/>
    <lineage>
        <taxon>Eukaryota</taxon>
        <taxon>Fungi</taxon>
        <taxon>Dikarya</taxon>
        <taxon>Ascomycota</taxon>
        <taxon>Pezizomycotina</taxon>
        <taxon>Eurotiomycetes</taxon>
        <taxon>Eurotiomycetidae</taxon>
        <taxon>Eurotiales</taxon>
        <taxon>Aspergillaceae</taxon>
        <taxon>Penicillium</taxon>
    </lineage>
</organism>
<comment type="caution">
    <text evidence="6">The sequence shown here is derived from an EMBL/GenBank/DDBJ whole genome shotgun (WGS) entry which is preliminary data.</text>
</comment>
<dbReference type="Proteomes" id="UP000037696">
    <property type="component" value="Unassembled WGS sequence"/>
</dbReference>
<keyword evidence="7" id="KW-1185">Reference proteome</keyword>
<accession>A0A0M9WAJ5</accession>
<dbReference type="Gene3D" id="1.20.1250.20">
    <property type="entry name" value="MFS general substrate transporter like domains"/>
    <property type="match status" value="1"/>
</dbReference>
<keyword evidence="4 5" id="KW-0472">Membrane</keyword>
<dbReference type="GO" id="GO:0005886">
    <property type="term" value="C:plasma membrane"/>
    <property type="evidence" value="ECO:0007669"/>
    <property type="project" value="TreeGrafter"/>
</dbReference>
<protein>
    <recommendedName>
        <fullName evidence="8">Major facilitator superfamily (MFS) profile domain-containing protein</fullName>
    </recommendedName>
</protein>
<dbReference type="GO" id="GO:0022857">
    <property type="term" value="F:transmembrane transporter activity"/>
    <property type="evidence" value="ECO:0007669"/>
    <property type="project" value="TreeGrafter"/>
</dbReference>
<evidence type="ECO:0000256" key="1">
    <source>
        <dbReference type="ARBA" id="ARBA00004141"/>
    </source>
</evidence>
<dbReference type="STRING" id="229535.A0A0M9WAJ5"/>
<dbReference type="InterPro" id="IPR036259">
    <property type="entry name" value="MFS_trans_sf"/>
</dbReference>
<evidence type="ECO:0008006" key="8">
    <source>
        <dbReference type="Google" id="ProtNLM"/>
    </source>
</evidence>
<evidence type="ECO:0000256" key="2">
    <source>
        <dbReference type="ARBA" id="ARBA00022692"/>
    </source>
</evidence>
<feature type="transmembrane region" description="Helical" evidence="5">
    <location>
        <begin position="59"/>
        <end position="76"/>
    </location>
</feature>
<evidence type="ECO:0000256" key="3">
    <source>
        <dbReference type="ARBA" id="ARBA00022989"/>
    </source>
</evidence>
<dbReference type="OrthoDB" id="440553at2759"/>
<keyword evidence="3 5" id="KW-1133">Transmembrane helix</keyword>
<dbReference type="SUPFAM" id="SSF103473">
    <property type="entry name" value="MFS general substrate transporter"/>
    <property type="match status" value="1"/>
</dbReference>
<dbReference type="PANTHER" id="PTHR23502:SF150">
    <property type="entry name" value="MAJOR FACILITATOR SUPERFAMILY (MFS) PROFILE DOMAIN-CONTAINING PROTEIN-RELATED"/>
    <property type="match status" value="1"/>
</dbReference>
<dbReference type="AlphaFoldDB" id="A0A0M9WAJ5"/>
<name>A0A0M9WAJ5_9EURO</name>